<evidence type="ECO:0000313" key="2">
    <source>
        <dbReference type="Proteomes" id="UP000658382"/>
    </source>
</evidence>
<dbReference type="EMBL" id="BMNQ01000006">
    <property type="protein sequence ID" value="GGJ88220.1"/>
    <property type="molecule type" value="Genomic_DNA"/>
</dbReference>
<keyword evidence="2" id="KW-1185">Reference proteome</keyword>
<gene>
    <name evidence="1" type="ORF">GCM10007063_08420</name>
</gene>
<dbReference type="Proteomes" id="UP000658382">
    <property type="component" value="Unassembled WGS sequence"/>
</dbReference>
<dbReference type="AlphaFoldDB" id="A0A917UVG7"/>
<proteinExistence type="predicted"/>
<reference evidence="1" key="1">
    <citation type="journal article" date="2014" name="Int. J. Syst. Evol. Microbiol.">
        <title>Complete genome sequence of Corynebacterium casei LMG S-19264T (=DSM 44701T), isolated from a smear-ripened cheese.</title>
        <authorList>
            <consortium name="US DOE Joint Genome Institute (JGI-PGF)"/>
            <person name="Walter F."/>
            <person name="Albersmeier A."/>
            <person name="Kalinowski J."/>
            <person name="Ruckert C."/>
        </authorList>
    </citation>
    <scope>NUCLEOTIDE SEQUENCE</scope>
    <source>
        <strain evidence="1">JCM 12580</strain>
    </source>
</reference>
<comment type="caution">
    <text evidence="1">The sequence shown here is derived from an EMBL/GenBank/DDBJ whole genome shotgun (WGS) entry which is preliminary data.</text>
</comment>
<organism evidence="1 2">
    <name type="scientific">Lentibacillus kapialis</name>
    <dbReference type="NCBI Taxonomy" id="340214"/>
    <lineage>
        <taxon>Bacteria</taxon>
        <taxon>Bacillati</taxon>
        <taxon>Bacillota</taxon>
        <taxon>Bacilli</taxon>
        <taxon>Bacillales</taxon>
        <taxon>Bacillaceae</taxon>
        <taxon>Lentibacillus</taxon>
    </lineage>
</organism>
<evidence type="ECO:0000313" key="1">
    <source>
        <dbReference type="EMBL" id="GGJ88220.1"/>
    </source>
</evidence>
<reference evidence="1" key="2">
    <citation type="submission" date="2020-09" db="EMBL/GenBank/DDBJ databases">
        <authorList>
            <person name="Sun Q."/>
            <person name="Ohkuma M."/>
        </authorList>
    </citation>
    <scope>NUCLEOTIDE SEQUENCE</scope>
    <source>
        <strain evidence="1">JCM 12580</strain>
    </source>
</reference>
<accession>A0A917UVG7</accession>
<sequence length="49" mass="5467">MSPDIKLPIHLLEVKTYLNTNIAACIYILTLRTVKINGKFHLNVDAGIS</sequence>
<name>A0A917UVG7_9BACI</name>
<protein>
    <submittedName>
        <fullName evidence="1">Uncharacterized protein</fullName>
    </submittedName>
</protein>